<gene>
    <name evidence="13" type="ORF">SAMN02583745_00740</name>
</gene>
<dbReference type="Proteomes" id="UP000242642">
    <property type="component" value="Unassembled WGS sequence"/>
</dbReference>
<name>A0A1H9ZWL3_9GAMM</name>
<evidence type="ECO:0000256" key="7">
    <source>
        <dbReference type="ARBA" id="ARBA00022840"/>
    </source>
</evidence>
<evidence type="ECO:0000259" key="12">
    <source>
        <dbReference type="PROSITE" id="PS50929"/>
    </source>
</evidence>
<dbReference type="Gene3D" id="3.40.50.300">
    <property type="entry name" value="P-loop containing nucleotide triphosphate hydrolases"/>
    <property type="match status" value="1"/>
</dbReference>
<dbReference type="Pfam" id="PF00005">
    <property type="entry name" value="ABC_tran"/>
    <property type="match status" value="1"/>
</dbReference>
<keyword evidence="7 13" id="KW-0067">ATP-binding</keyword>
<dbReference type="InterPro" id="IPR039421">
    <property type="entry name" value="Type_1_exporter"/>
</dbReference>
<dbReference type="InterPro" id="IPR017871">
    <property type="entry name" value="ABC_transporter-like_CS"/>
</dbReference>
<dbReference type="GO" id="GO:0005886">
    <property type="term" value="C:plasma membrane"/>
    <property type="evidence" value="ECO:0007669"/>
    <property type="project" value="UniProtKB-SubCell"/>
</dbReference>
<dbReference type="SMART" id="SM00382">
    <property type="entry name" value="AAA"/>
    <property type="match status" value="1"/>
</dbReference>
<evidence type="ECO:0000256" key="10">
    <source>
        <dbReference type="SAM" id="Phobius"/>
    </source>
</evidence>
<feature type="transmembrane region" description="Helical" evidence="10">
    <location>
        <begin position="267"/>
        <end position="294"/>
    </location>
</feature>
<keyword evidence="6" id="KW-0547">Nucleotide-binding</keyword>
<evidence type="ECO:0000256" key="5">
    <source>
        <dbReference type="ARBA" id="ARBA00022692"/>
    </source>
</evidence>
<keyword evidence="5 10" id="KW-0812">Transmembrane</keyword>
<feature type="domain" description="ABC transporter" evidence="11">
    <location>
        <begin position="386"/>
        <end position="611"/>
    </location>
</feature>
<dbReference type="CDD" id="cd18584">
    <property type="entry name" value="ABC_6TM_AarD_CydD"/>
    <property type="match status" value="1"/>
</dbReference>
<keyword evidence="4" id="KW-0997">Cell inner membrane</keyword>
<dbReference type="CDD" id="cd03228">
    <property type="entry name" value="ABCC_MRP_Like"/>
    <property type="match status" value="1"/>
</dbReference>
<keyword evidence="8 10" id="KW-1133">Transmembrane helix</keyword>
<evidence type="ECO:0000256" key="9">
    <source>
        <dbReference type="ARBA" id="ARBA00023136"/>
    </source>
</evidence>
<keyword evidence="3" id="KW-1003">Cell membrane</keyword>
<evidence type="ECO:0000313" key="13">
    <source>
        <dbReference type="EMBL" id="SES86164.1"/>
    </source>
</evidence>
<dbReference type="GO" id="GO:0042883">
    <property type="term" value="P:cysteine transport"/>
    <property type="evidence" value="ECO:0007669"/>
    <property type="project" value="InterPro"/>
</dbReference>
<dbReference type="EMBL" id="FOHV01000004">
    <property type="protein sequence ID" value="SES86164.1"/>
    <property type="molecule type" value="Genomic_DNA"/>
</dbReference>
<evidence type="ECO:0000256" key="2">
    <source>
        <dbReference type="ARBA" id="ARBA00022448"/>
    </source>
</evidence>
<dbReference type="AlphaFoldDB" id="A0A1H9ZWL3"/>
<dbReference type="GO" id="GO:0005524">
    <property type="term" value="F:ATP binding"/>
    <property type="evidence" value="ECO:0007669"/>
    <property type="project" value="UniProtKB-KW"/>
</dbReference>
<dbReference type="InterPro" id="IPR003593">
    <property type="entry name" value="AAA+_ATPase"/>
</dbReference>
<dbReference type="GO" id="GO:0034040">
    <property type="term" value="F:ATPase-coupled lipid transmembrane transporter activity"/>
    <property type="evidence" value="ECO:0007669"/>
    <property type="project" value="TreeGrafter"/>
</dbReference>
<dbReference type="GO" id="GO:0016887">
    <property type="term" value="F:ATP hydrolysis activity"/>
    <property type="evidence" value="ECO:0007669"/>
    <property type="project" value="InterPro"/>
</dbReference>
<feature type="transmembrane region" description="Helical" evidence="10">
    <location>
        <begin position="189"/>
        <end position="210"/>
    </location>
</feature>
<keyword evidence="9 10" id="KW-0472">Membrane</keyword>
<dbReference type="FunFam" id="1.20.1560.10:FF:000039">
    <property type="entry name" value="Cysteine/glutathione ABC transporter permease/ATP-binding protein CydD"/>
    <property type="match status" value="1"/>
</dbReference>
<dbReference type="GO" id="GO:0140359">
    <property type="term" value="F:ABC-type transporter activity"/>
    <property type="evidence" value="ECO:0007669"/>
    <property type="project" value="InterPro"/>
</dbReference>
<dbReference type="PROSITE" id="PS50893">
    <property type="entry name" value="ABC_TRANSPORTER_2"/>
    <property type="match status" value="1"/>
</dbReference>
<feature type="transmembrane region" description="Helical" evidence="10">
    <location>
        <begin position="51"/>
        <end position="72"/>
    </location>
</feature>
<dbReference type="InterPro" id="IPR011527">
    <property type="entry name" value="ABC1_TM_dom"/>
</dbReference>
<dbReference type="OrthoDB" id="9806127at2"/>
<dbReference type="PROSITE" id="PS00211">
    <property type="entry name" value="ABC_TRANSPORTER_1"/>
    <property type="match status" value="1"/>
</dbReference>
<evidence type="ECO:0000256" key="8">
    <source>
        <dbReference type="ARBA" id="ARBA00022989"/>
    </source>
</evidence>
<protein>
    <submittedName>
        <fullName evidence="13">ATP-binding cassette, subfamily C, CydD</fullName>
    </submittedName>
</protein>
<dbReference type="RefSeq" id="WP_093317891.1">
    <property type="nucleotide sequence ID" value="NZ_FOHV01000004.1"/>
</dbReference>
<evidence type="ECO:0000256" key="1">
    <source>
        <dbReference type="ARBA" id="ARBA00004429"/>
    </source>
</evidence>
<feature type="transmembrane region" description="Helical" evidence="10">
    <location>
        <begin position="300"/>
        <end position="319"/>
    </location>
</feature>
<feature type="transmembrane region" description="Helical" evidence="10">
    <location>
        <begin position="166"/>
        <end position="183"/>
    </location>
</feature>
<dbReference type="InterPro" id="IPR036640">
    <property type="entry name" value="ABC1_TM_sf"/>
</dbReference>
<dbReference type="Pfam" id="PF00664">
    <property type="entry name" value="ABC_membrane"/>
    <property type="match status" value="1"/>
</dbReference>
<dbReference type="STRING" id="1123402.SAMN02583745_00740"/>
<dbReference type="PROSITE" id="PS50929">
    <property type="entry name" value="ABC_TM1F"/>
    <property type="match status" value="1"/>
</dbReference>
<feature type="domain" description="ABC transmembrane type-1" evidence="12">
    <location>
        <begin position="50"/>
        <end position="338"/>
    </location>
</feature>
<dbReference type="NCBIfam" id="TIGR02857">
    <property type="entry name" value="CydD"/>
    <property type="match status" value="1"/>
</dbReference>
<evidence type="ECO:0000313" key="14">
    <source>
        <dbReference type="Proteomes" id="UP000242642"/>
    </source>
</evidence>
<dbReference type="InterPro" id="IPR014216">
    <property type="entry name" value="ABC_transptr_CydD"/>
</dbReference>
<reference evidence="14" key="1">
    <citation type="submission" date="2016-10" db="EMBL/GenBank/DDBJ databases">
        <authorList>
            <person name="Varghese N."/>
            <person name="Submissions S."/>
        </authorList>
    </citation>
    <scope>NUCLEOTIDE SEQUENCE [LARGE SCALE GENOMIC DNA]</scope>
    <source>
        <strain evidence="14">DSM 18579</strain>
    </source>
</reference>
<dbReference type="SUPFAM" id="SSF52540">
    <property type="entry name" value="P-loop containing nucleoside triphosphate hydrolases"/>
    <property type="match status" value="1"/>
</dbReference>
<proteinExistence type="predicted"/>
<dbReference type="InterPro" id="IPR003439">
    <property type="entry name" value="ABC_transporter-like_ATP-bd"/>
</dbReference>
<evidence type="ECO:0000256" key="3">
    <source>
        <dbReference type="ARBA" id="ARBA00022475"/>
    </source>
</evidence>
<keyword evidence="2" id="KW-0813">Transport</keyword>
<evidence type="ECO:0000259" key="11">
    <source>
        <dbReference type="PROSITE" id="PS50893"/>
    </source>
</evidence>
<dbReference type="InterPro" id="IPR027417">
    <property type="entry name" value="P-loop_NTPase"/>
</dbReference>
<dbReference type="SUPFAM" id="SSF90123">
    <property type="entry name" value="ABC transporter transmembrane region"/>
    <property type="match status" value="1"/>
</dbReference>
<dbReference type="PANTHER" id="PTHR24221:SF261">
    <property type="entry name" value="GLUTATHIONE_L-CYSTEINE TRANSPORT SYSTEM ATP-BINDING_PERMEASE PROTEIN CYDD"/>
    <property type="match status" value="1"/>
</dbReference>
<keyword evidence="14" id="KW-1185">Reference proteome</keyword>
<evidence type="ECO:0000256" key="4">
    <source>
        <dbReference type="ARBA" id="ARBA00022519"/>
    </source>
</evidence>
<organism evidence="13 14">
    <name type="scientific">Thorsellia anophelis DSM 18579</name>
    <dbReference type="NCBI Taxonomy" id="1123402"/>
    <lineage>
        <taxon>Bacteria</taxon>
        <taxon>Pseudomonadati</taxon>
        <taxon>Pseudomonadota</taxon>
        <taxon>Gammaproteobacteria</taxon>
        <taxon>Enterobacterales</taxon>
        <taxon>Thorselliaceae</taxon>
        <taxon>Thorsellia</taxon>
    </lineage>
</organism>
<evidence type="ECO:0000256" key="6">
    <source>
        <dbReference type="ARBA" id="ARBA00022741"/>
    </source>
</evidence>
<feature type="transmembrane region" description="Helical" evidence="10">
    <location>
        <begin position="84"/>
        <end position="104"/>
    </location>
</feature>
<dbReference type="PANTHER" id="PTHR24221">
    <property type="entry name" value="ATP-BINDING CASSETTE SUB-FAMILY B"/>
    <property type="match status" value="1"/>
</dbReference>
<accession>A0A1H9ZWL3</accession>
<comment type="subcellular location">
    <subcellularLocation>
        <location evidence="1">Cell inner membrane</location>
        <topology evidence="1">Multi-pass membrane protein</topology>
    </subcellularLocation>
</comment>
<dbReference type="Gene3D" id="1.20.1560.10">
    <property type="entry name" value="ABC transporter type 1, transmembrane domain"/>
    <property type="match status" value="1"/>
</dbReference>
<sequence>MQNMTTKNTKKIQQSHSSKMVPLDKARQKVLQRWLKQTALFAKPLIRLNALIGWLMSLAIIAQAGLLAWLLHEIIIQKTHPNQLLTTIGMLFGVFLLRAILLIVKEKIGQKIGQQIRQRVRQTLFEELSQKGPSAFQVRSAGAWSSIIIEQVDNLNDYYAKYLPQMQLAVSAPLSILVAVFWFNWAAGLILLLTAPLIPIFMALVGLGAADANRRNFRALALLSGYFLDRLKGLDTLRIFHRKEPELKKIAETSHYFRIRTMEVLRLAFLSSGVLEFFTSVSIALMAVYFGFSFLGDLNFGHYGMSITLFIGFFCLMLAPEFYQPLRELGTYYHAKAQAIAAADTLITCLSVDESENNKAGKNTNSIKGNFDAIMHEVDFTNWQSLSAKSLRVKSFDGVYLTEALNFQINRGDKIALMGESGSGKSSLMQCLLGFLPYEGEIIIDGISIQYEHAVQWRKQIHWLGQNPILPGETIAENIALTSEQPLDEKNMWDALAKAKADEFVSILPEQHNTLIGDNAVRLSVGQAQRIALAKLFYTYRTVWFLDEPTASLDKENAEAIMTSVHNHTALNTNEKAALDVTLFLITHDAEDAKKMDIIWTMHEGKLLSYS</sequence>
<dbReference type="NCBIfam" id="NF008379">
    <property type="entry name" value="PRK11174.1"/>
    <property type="match status" value="1"/>
</dbReference>